<dbReference type="PROSITE" id="PS51819">
    <property type="entry name" value="VOC"/>
    <property type="match status" value="1"/>
</dbReference>
<accession>A0A4Q8APX2</accession>
<evidence type="ECO:0000259" key="1">
    <source>
        <dbReference type="PROSITE" id="PS51819"/>
    </source>
</evidence>
<dbReference type="InterPro" id="IPR029068">
    <property type="entry name" value="Glyas_Bleomycin-R_OHBP_Dase"/>
</dbReference>
<evidence type="ECO:0000313" key="2">
    <source>
        <dbReference type="EMBL" id="RZU66085.1"/>
    </source>
</evidence>
<dbReference type="AlphaFoldDB" id="A0A4Q8APX2"/>
<dbReference type="Gene3D" id="3.10.180.10">
    <property type="entry name" value="2,3-Dihydroxybiphenyl 1,2-Dioxygenase, domain 1"/>
    <property type="match status" value="1"/>
</dbReference>
<organism evidence="2 3">
    <name type="scientific">Microterricola gilva</name>
    <dbReference type="NCBI Taxonomy" id="393267"/>
    <lineage>
        <taxon>Bacteria</taxon>
        <taxon>Bacillati</taxon>
        <taxon>Actinomycetota</taxon>
        <taxon>Actinomycetes</taxon>
        <taxon>Micrococcales</taxon>
        <taxon>Microbacteriaceae</taxon>
        <taxon>Microterricola</taxon>
    </lineage>
</organism>
<dbReference type="OrthoDB" id="9804907at2"/>
<dbReference type="InterPro" id="IPR037523">
    <property type="entry name" value="VOC_core"/>
</dbReference>
<gene>
    <name evidence="2" type="ORF">EV379_2431</name>
</gene>
<dbReference type="InterPro" id="IPR004360">
    <property type="entry name" value="Glyas_Fos-R_dOase_dom"/>
</dbReference>
<dbReference type="SUPFAM" id="SSF54593">
    <property type="entry name" value="Glyoxalase/Bleomycin resistance protein/Dihydroxybiphenyl dioxygenase"/>
    <property type="match status" value="1"/>
</dbReference>
<keyword evidence="2" id="KW-0456">Lyase</keyword>
<dbReference type="RefSeq" id="WP_130506334.1">
    <property type="nucleotide sequence ID" value="NZ_SHLC01000001.1"/>
</dbReference>
<keyword evidence="3" id="KW-1185">Reference proteome</keyword>
<comment type="caution">
    <text evidence="2">The sequence shown here is derived from an EMBL/GenBank/DDBJ whole genome shotgun (WGS) entry which is preliminary data.</text>
</comment>
<evidence type="ECO:0000313" key="3">
    <source>
        <dbReference type="Proteomes" id="UP000291483"/>
    </source>
</evidence>
<feature type="domain" description="VOC" evidence="1">
    <location>
        <begin position="2"/>
        <end position="129"/>
    </location>
</feature>
<proteinExistence type="predicted"/>
<dbReference type="Proteomes" id="UP000291483">
    <property type="component" value="Unassembled WGS sequence"/>
</dbReference>
<protein>
    <submittedName>
        <fullName evidence="2">Putative enzyme related to lactoylglutathione lyase</fullName>
    </submittedName>
</protein>
<name>A0A4Q8APX2_9MICO</name>
<dbReference type="EMBL" id="SHLC01000001">
    <property type="protein sequence ID" value="RZU66085.1"/>
    <property type="molecule type" value="Genomic_DNA"/>
</dbReference>
<reference evidence="2 3" key="1">
    <citation type="submission" date="2019-02" db="EMBL/GenBank/DDBJ databases">
        <title>Sequencing the genomes of 1000 actinobacteria strains.</title>
        <authorList>
            <person name="Klenk H.-P."/>
        </authorList>
    </citation>
    <scope>NUCLEOTIDE SEQUENCE [LARGE SCALE GENOMIC DNA]</scope>
    <source>
        <strain evidence="2 3">DSM 18319</strain>
    </source>
</reference>
<dbReference type="GO" id="GO:0016829">
    <property type="term" value="F:lyase activity"/>
    <property type="evidence" value="ECO:0007669"/>
    <property type="project" value="UniProtKB-KW"/>
</dbReference>
<dbReference type="Pfam" id="PF00903">
    <property type="entry name" value="Glyoxalase"/>
    <property type="match status" value="1"/>
</dbReference>
<sequence length="130" mass="13832">MGMHAVGAFSGFAVRDVEQARTFYSDTLGLTVADDRGGLRLDLPGDAETAPSSVFVYGKPDHEPAVFTILNFVATDIDTAVDELAAAGVSTLRYEGFEQDDRGIARDPRGPAIAWFTDPSGNILAVVQPD</sequence>